<keyword evidence="3" id="KW-1185">Reference proteome</keyword>
<sequence length="111" mass="12052">VRRALLHRGGQLWPARGQARHDPRRRRQPAADAGHWQVQGHGAHPHGQVVQRRRGGAVGARRARVPDVRGPHGGDAQDGRDGGGVLARRRPGVQGGRQQEPGPRAAGRRRV</sequence>
<organism evidence="2 3">
    <name type="scientific">Verticillium longisporum</name>
    <name type="common">Verticillium dahliae var. longisporum</name>
    <dbReference type="NCBI Taxonomy" id="100787"/>
    <lineage>
        <taxon>Eukaryota</taxon>
        <taxon>Fungi</taxon>
        <taxon>Dikarya</taxon>
        <taxon>Ascomycota</taxon>
        <taxon>Pezizomycotina</taxon>
        <taxon>Sordariomycetes</taxon>
        <taxon>Hypocreomycetidae</taxon>
        <taxon>Glomerellales</taxon>
        <taxon>Plectosphaerellaceae</taxon>
        <taxon>Verticillium</taxon>
    </lineage>
</organism>
<dbReference type="Proteomes" id="UP000044602">
    <property type="component" value="Unassembled WGS sequence"/>
</dbReference>
<name>A0A0G4LC33_VERLO</name>
<evidence type="ECO:0000313" key="3">
    <source>
        <dbReference type="Proteomes" id="UP000044602"/>
    </source>
</evidence>
<proteinExistence type="predicted"/>
<reference evidence="2 3" key="1">
    <citation type="submission" date="2015-05" db="EMBL/GenBank/DDBJ databases">
        <authorList>
            <person name="Wang D.B."/>
            <person name="Wang M."/>
        </authorList>
    </citation>
    <scope>NUCLEOTIDE SEQUENCE [LARGE SCALE GENOMIC DNA]</scope>
    <source>
        <strain evidence="2">VL1</strain>
    </source>
</reference>
<gene>
    <name evidence="2" type="ORF">BN1708_017744</name>
</gene>
<dbReference type="EMBL" id="CVQH01010746">
    <property type="protein sequence ID" value="CRK19469.1"/>
    <property type="molecule type" value="Genomic_DNA"/>
</dbReference>
<accession>A0A0G4LC33</accession>
<evidence type="ECO:0000256" key="1">
    <source>
        <dbReference type="SAM" id="MobiDB-lite"/>
    </source>
</evidence>
<feature type="region of interest" description="Disordered" evidence="1">
    <location>
        <begin position="1"/>
        <end position="111"/>
    </location>
</feature>
<protein>
    <submittedName>
        <fullName evidence="2">Uncharacterized protein</fullName>
    </submittedName>
</protein>
<feature type="non-terminal residue" evidence="2">
    <location>
        <position position="1"/>
    </location>
</feature>
<evidence type="ECO:0000313" key="2">
    <source>
        <dbReference type="EMBL" id="CRK19469.1"/>
    </source>
</evidence>
<dbReference type="AlphaFoldDB" id="A0A0G4LC33"/>
<feature type="compositionally biased region" description="Basic and acidic residues" evidence="1">
    <location>
        <begin position="64"/>
        <end position="81"/>
    </location>
</feature>